<feature type="region of interest" description="Disordered" evidence="1">
    <location>
        <begin position="222"/>
        <end position="296"/>
    </location>
</feature>
<feature type="compositionally biased region" description="Polar residues" evidence="1">
    <location>
        <begin position="222"/>
        <end position="231"/>
    </location>
</feature>
<sequence length="581" mass="63575">MGGCYSSKNQPIQSVLVQSSLSHGFGASDAIGQVENKFTQTRSERTTCSLYPAISDGIWRIQLVFRDCSNPFRIGLVPGGVEIDNGYDLGEDENSVAYYSLFGSLTSNGRVLPGNCSLHNNDHILMELTMSSFPRTCVFYVNREKQPNFVRNLPSSVSIAFMFANKGASLEVVSFDCYGAPLKHRGTTSASIFWTGTPVVPSRLSTTYPQIPVNPLLYSIQNSPSQSSDLSQEMDLVESQPESKSTQSPVDESPGPLPCSLSLPTAALTYPPPVKPTRTAPSPLATHKRKHTPTLHPLKELAPPVRLPAEPVSMTQPCISPYKASPHLSSTTSLQSSSSNQHKLMRRSSSTISSLISPNQDSGNESQKNVDVISPLVTRSLSEDEKLPSNSFVNTSKENQLLLISPNVKTGIVRINLTIQTLKNRNAVGIIVPKTAIFNTQLLSAIPDALFFTQKRGSLISHRFQRDCFFPWISQDMVSLEANMTSSPPHLSFYINNRQQPVMVHAIPSHFSFCVFLIPNATVRVLSYDILPSSTVQPYLGSFSFDFAEISSFIEATSPRVGDQIPPSNSEDAPVSKDDLV</sequence>
<evidence type="ECO:0000313" key="3">
    <source>
        <dbReference type="Proteomes" id="UP001281761"/>
    </source>
</evidence>
<protein>
    <submittedName>
        <fullName evidence="2">Uncharacterized protein</fullName>
    </submittedName>
</protein>
<dbReference type="Proteomes" id="UP001281761">
    <property type="component" value="Unassembled WGS sequence"/>
</dbReference>
<feature type="compositionally biased region" description="Low complexity" evidence="1">
    <location>
        <begin position="325"/>
        <end position="357"/>
    </location>
</feature>
<dbReference type="Gene3D" id="2.60.120.920">
    <property type="match status" value="1"/>
</dbReference>
<accession>A0ABQ9X5Z4</accession>
<evidence type="ECO:0000256" key="1">
    <source>
        <dbReference type="SAM" id="MobiDB-lite"/>
    </source>
</evidence>
<feature type="region of interest" description="Disordered" evidence="1">
    <location>
        <begin position="559"/>
        <end position="581"/>
    </location>
</feature>
<name>A0ABQ9X5Z4_9EUKA</name>
<proteinExistence type="predicted"/>
<evidence type="ECO:0000313" key="2">
    <source>
        <dbReference type="EMBL" id="KAK2947180.1"/>
    </source>
</evidence>
<feature type="compositionally biased region" description="Polar residues" evidence="1">
    <location>
        <begin position="240"/>
        <end position="250"/>
    </location>
</feature>
<feature type="compositionally biased region" description="Polar residues" evidence="1">
    <location>
        <begin position="358"/>
        <end position="369"/>
    </location>
</feature>
<gene>
    <name evidence="2" type="ORF">BLNAU_17885</name>
</gene>
<comment type="caution">
    <text evidence="2">The sequence shown here is derived from an EMBL/GenBank/DDBJ whole genome shotgun (WGS) entry which is preliminary data.</text>
</comment>
<dbReference type="EMBL" id="JARBJD010000208">
    <property type="protein sequence ID" value="KAK2947180.1"/>
    <property type="molecule type" value="Genomic_DNA"/>
</dbReference>
<dbReference type="InterPro" id="IPR043136">
    <property type="entry name" value="B30.2/SPRY_sf"/>
</dbReference>
<keyword evidence="3" id="KW-1185">Reference proteome</keyword>
<reference evidence="2 3" key="1">
    <citation type="journal article" date="2022" name="bioRxiv">
        <title>Genomics of Preaxostyla Flagellates Illuminates Evolutionary Transitions and the Path Towards Mitochondrial Loss.</title>
        <authorList>
            <person name="Novak L.V.F."/>
            <person name="Treitli S.C."/>
            <person name="Pyrih J."/>
            <person name="Halakuc P."/>
            <person name="Pipaliya S.V."/>
            <person name="Vacek V."/>
            <person name="Brzon O."/>
            <person name="Soukal P."/>
            <person name="Eme L."/>
            <person name="Dacks J.B."/>
            <person name="Karnkowska A."/>
            <person name="Elias M."/>
            <person name="Hampl V."/>
        </authorList>
    </citation>
    <scope>NUCLEOTIDE SEQUENCE [LARGE SCALE GENOMIC DNA]</scope>
    <source>
        <strain evidence="2">NAU3</strain>
        <tissue evidence="2">Gut</tissue>
    </source>
</reference>
<feature type="region of interest" description="Disordered" evidence="1">
    <location>
        <begin position="323"/>
        <end position="370"/>
    </location>
</feature>
<organism evidence="2 3">
    <name type="scientific">Blattamonas nauphoetae</name>
    <dbReference type="NCBI Taxonomy" id="2049346"/>
    <lineage>
        <taxon>Eukaryota</taxon>
        <taxon>Metamonada</taxon>
        <taxon>Preaxostyla</taxon>
        <taxon>Oxymonadida</taxon>
        <taxon>Blattamonas</taxon>
    </lineage>
</organism>